<dbReference type="GO" id="GO:0048791">
    <property type="term" value="P:calcium ion-regulated exocytosis of neurotransmitter"/>
    <property type="evidence" value="ECO:0007669"/>
    <property type="project" value="TreeGrafter"/>
</dbReference>
<dbReference type="InterPro" id="IPR000008">
    <property type="entry name" value="C2_dom"/>
</dbReference>
<dbReference type="InterPro" id="IPR035892">
    <property type="entry name" value="C2_domain_sf"/>
</dbReference>
<comment type="subcellular location">
    <subcellularLocation>
        <location evidence="2">Synapse</location>
    </subcellularLocation>
</comment>
<dbReference type="SMART" id="SM00239">
    <property type="entry name" value="C2"/>
    <property type="match status" value="1"/>
</dbReference>
<dbReference type="GO" id="GO:0048788">
    <property type="term" value="C:cytoskeleton of presynaptic active zone"/>
    <property type="evidence" value="ECO:0007669"/>
    <property type="project" value="TreeGrafter"/>
</dbReference>
<accession>A0A1S3KG53</accession>
<name>A0A1S3KG53_LINAN</name>
<feature type="compositionally biased region" description="Polar residues" evidence="3">
    <location>
        <begin position="477"/>
        <end position="504"/>
    </location>
</feature>
<evidence type="ECO:0000259" key="4">
    <source>
        <dbReference type="PROSITE" id="PS50004"/>
    </source>
</evidence>
<dbReference type="GO" id="GO:0044325">
    <property type="term" value="F:transmembrane transporter binding"/>
    <property type="evidence" value="ECO:0007669"/>
    <property type="project" value="TreeGrafter"/>
</dbReference>
<evidence type="ECO:0000256" key="1">
    <source>
        <dbReference type="ARBA" id="ARBA00023018"/>
    </source>
</evidence>
<proteinExistence type="predicted"/>
<dbReference type="GO" id="GO:0031267">
    <property type="term" value="F:small GTPase binding"/>
    <property type="evidence" value="ECO:0007669"/>
    <property type="project" value="InterPro"/>
</dbReference>
<dbReference type="GO" id="GO:0042391">
    <property type="term" value="P:regulation of membrane potential"/>
    <property type="evidence" value="ECO:0007669"/>
    <property type="project" value="TreeGrafter"/>
</dbReference>
<feature type="compositionally biased region" description="Basic and acidic residues" evidence="3">
    <location>
        <begin position="256"/>
        <end position="276"/>
    </location>
</feature>
<dbReference type="GO" id="GO:0042734">
    <property type="term" value="C:presynaptic membrane"/>
    <property type="evidence" value="ECO:0007669"/>
    <property type="project" value="TreeGrafter"/>
</dbReference>
<feature type="compositionally biased region" description="Basic and acidic residues" evidence="3">
    <location>
        <begin position="450"/>
        <end position="467"/>
    </location>
</feature>
<evidence type="ECO:0000256" key="3">
    <source>
        <dbReference type="SAM" id="MobiDB-lite"/>
    </source>
</evidence>
<dbReference type="FunFam" id="2.60.40.150:FF:000001">
    <property type="entry name" value="Regulating synaptic membrane exocytosis 3, isoform CRA_a"/>
    <property type="match status" value="1"/>
</dbReference>
<reference evidence="6" key="1">
    <citation type="submission" date="2025-08" db="UniProtKB">
        <authorList>
            <consortium name="RefSeq"/>
        </authorList>
    </citation>
    <scope>IDENTIFICATION</scope>
    <source>
        <tissue evidence="6">Gonads</tissue>
    </source>
</reference>
<dbReference type="GO" id="GO:0048167">
    <property type="term" value="P:regulation of synaptic plasticity"/>
    <property type="evidence" value="ECO:0007669"/>
    <property type="project" value="TreeGrafter"/>
</dbReference>
<feature type="compositionally biased region" description="Basic and acidic residues" evidence="3">
    <location>
        <begin position="343"/>
        <end position="356"/>
    </location>
</feature>
<dbReference type="AlphaFoldDB" id="A0A1S3KG53"/>
<organism evidence="5 6">
    <name type="scientific">Lingula anatina</name>
    <name type="common">Brachiopod</name>
    <name type="synonym">Lingula unguis</name>
    <dbReference type="NCBI Taxonomy" id="7574"/>
    <lineage>
        <taxon>Eukaryota</taxon>
        <taxon>Metazoa</taxon>
        <taxon>Spiralia</taxon>
        <taxon>Lophotrochozoa</taxon>
        <taxon>Brachiopoda</taxon>
        <taxon>Linguliformea</taxon>
        <taxon>Lingulata</taxon>
        <taxon>Lingulida</taxon>
        <taxon>Linguloidea</taxon>
        <taxon>Lingulidae</taxon>
        <taxon>Lingula</taxon>
    </lineage>
</organism>
<dbReference type="PANTHER" id="PTHR12157">
    <property type="entry name" value="REGULATING SYNAPTIC MEMBRANE EXOCYTOSIS PROTEIN"/>
    <property type="match status" value="1"/>
</dbReference>
<protein>
    <submittedName>
        <fullName evidence="6">Regulating synaptic membrane exocytosis protein 1-like isoform X3</fullName>
    </submittedName>
</protein>
<feature type="compositionally biased region" description="Basic and acidic residues" evidence="3">
    <location>
        <begin position="91"/>
        <end position="105"/>
    </location>
</feature>
<dbReference type="PROSITE" id="PS50004">
    <property type="entry name" value="C2"/>
    <property type="match status" value="1"/>
</dbReference>
<feature type="compositionally biased region" description="Basic and acidic residues" evidence="3">
    <location>
        <begin position="383"/>
        <end position="416"/>
    </location>
</feature>
<feature type="compositionally biased region" description="Basic and acidic residues" evidence="3">
    <location>
        <begin position="15"/>
        <end position="26"/>
    </location>
</feature>
<evidence type="ECO:0000256" key="2">
    <source>
        <dbReference type="ARBA" id="ARBA00034103"/>
    </source>
</evidence>
<keyword evidence="1" id="KW-0770">Synapse</keyword>
<feature type="region of interest" description="Disordered" evidence="3">
    <location>
        <begin position="1"/>
        <end position="105"/>
    </location>
</feature>
<feature type="region of interest" description="Disordered" evidence="3">
    <location>
        <begin position="220"/>
        <end position="583"/>
    </location>
</feature>
<feature type="compositionally biased region" description="Polar residues" evidence="3">
    <location>
        <begin position="429"/>
        <end position="449"/>
    </location>
</feature>
<dbReference type="CDD" id="cd04028">
    <property type="entry name" value="C2B_RIM1alpha"/>
    <property type="match status" value="1"/>
</dbReference>
<sequence length="781" mass="87463">MGSSCPGSEEFSDISSERMTQREQERLPSPLPGQEELQHRGRKYSVGDTLTVPENAAGRHKTRGTGNGEIAYDQRQQRSRSPGRQRVPDGGLREERERGRDRERVLSPSEMRAAREEIELQRERVAAIMLAEAELRAHHANQDERKLLQERENSILPSEVRGIVAERGKNRILEEMISPEVRRIHHTEKDVSWERGHTMNILSEMRGMVAEREERTLEREMRAVSPEMRGSQSPRLKRERSRELENNMNLTLDLRGVTDSRDREERERGRERERNRMNQPTNIRAVREERERGRTVSPPAMRGKEVSTRVRSLSQTRGSSPQSTPSPKKRQLPQIPPQAQGAGRDRVTQDLEERARQMKMRMKVPGGGGMSDSEAGYRSHSRDRRESSMDRYYREGRMQGREPREVTRTRRIHDPYGGEMGDEPWLSDGSETSVMSEMSKVSTISVRSTQSEKPRRKLSEFASKMESRGPPSRRNVNRTQSSGDLNSSEQADGSMSDSAVSSGMTERHSGTKKSKSKSTFQRSEEIGTIPPGNLGGMGSHGDQMAMMLGHGSQSPLRGRMIKQASKDSTDGSIGSISSDSSSMWLPQGMRVGPEGQFGDFVDNLGPGQLVGRQVLGLSCLGDIQLSLSEKKGHLEVEVIRARGLQQKSGAKILPAPYVKVYLMEGKNCAEKQKTIIARRTLDPLYQQQIVFNEDYHGKVVQVTVWGDYGRMERKVFMGVAQILLDDLDLSNIVIGWYKLFPASSLVNAGSSGSGGGSGGSTRRNSSSSLDSQYNSASSSVR</sequence>
<evidence type="ECO:0000313" key="5">
    <source>
        <dbReference type="Proteomes" id="UP000085678"/>
    </source>
</evidence>
<dbReference type="GO" id="GO:0050806">
    <property type="term" value="P:positive regulation of synaptic transmission"/>
    <property type="evidence" value="ECO:0007669"/>
    <property type="project" value="TreeGrafter"/>
</dbReference>
<dbReference type="RefSeq" id="XP_013421620.1">
    <property type="nucleotide sequence ID" value="XM_013566166.1"/>
</dbReference>
<feature type="compositionally biased region" description="Basic and acidic residues" evidence="3">
    <location>
        <begin position="285"/>
        <end position="294"/>
    </location>
</feature>
<dbReference type="SUPFAM" id="SSF49562">
    <property type="entry name" value="C2 domain (Calcium/lipid-binding domain, CaLB)"/>
    <property type="match status" value="1"/>
</dbReference>
<dbReference type="InterPro" id="IPR039032">
    <property type="entry name" value="Rim-like"/>
</dbReference>
<dbReference type="GeneID" id="106181702"/>
<keyword evidence="5" id="KW-1185">Reference proteome</keyword>
<feature type="compositionally biased region" description="Low complexity" evidence="3">
    <location>
        <begin position="760"/>
        <end position="781"/>
    </location>
</feature>
<feature type="compositionally biased region" description="Low complexity" evidence="3">
    <location>
        <begin position="570"/>
        <end position="582"/>
    </location>
</feature>
<dbReference type="Pfam" id="PF00168">
    <property type="entry name" value="C2"/>
    <property type="match status" value="1"/>
</dbReference>
<feature type="compositionally biased region" description="Polar residues" evidence="3">
    <location>
        <begin position="309"/>
        <end position="326"/>
    </location>
</feature>
<dbReference type="OrthoDB" id="420032at2759"/>
<gene>
    <name evidence="6" type="primary">LOC106181702</name>
</gene>
<feature type="region of interest" description="Disordered" evidence="3">
    <location>
        <begin position="749"/>
        <end position="781"/>
    </location>
</feature>
<dbReference type="Gene3D" id="2.60.40.150">
    <property type="entry name" value="C2 domain"/>
    <property type="match status" value="1"/>
</dbReference>
<dbReference type="PANTHER" id="PTHR12157:SF21">
    <property type="entry name" value="RAB3 INTERACTING MOLECULE, ISOFORM F"/>
    <property type="match status" value="1"/>
</dbReference>
<dbReference type="Proteomes" id="UP000085678">
    <property type="component" value="Unplaced"/>
</dbReference>
<feature type="domain" description="C2" evidence="4">
    <location>
        <begin position="619"/>
        <end position="737"/>
    </location>
</feature>
<evidence type="ECO:0000313" key="6">
    <source>
        <dbReference type="RefSeq" id="XP_013421620.1"/>
    </source>
</evidence>